<gene>
    <name evidence="1" type="ORF">LMG27198_43460</name>
</gene>
<accession>A0A9W6GYK7</accession>
<name>A0A9W6GYK7_9HYPH</name>
<dbReference type="Proteomes" id="UP001144323">
    <property type="component" value="Unassembled WGS sequence"/>
</dbReference>
<evidence type="ECO:0000313" key="1">
    <source>
        <dbReference type="EMBL" id="GLI95354.1"/>
    </source>
</evidence>
<reference evidence="1" key="1">
    <citation type="journal article" date="2023" name="Int. J. Syst. Evol. Microbiol.">
        <title>Methylocystis iwaonis sp. nov., a type II methane-oxidizing bacterium from surface soil of a rice paddy field in Japan, and emended description of the genus Methylocystis (ex Whittenbury et al. 1970) Bowman et al. 1993.</title>
        <authorList>
            <person name="Kaise H."/>
            <person name="Sawadogo J.B."/>
            <person name="Alam M.S."/>
            <person name="Ueno C."/>
            <person name="Dianou D."/>
            <person name="Shinjo R."/>
            <person name="Asakawa S."/>
        </authorList>
    </citation>
    <scope>NUCLEOTIDE SEQUENCE</scope>
    <source>
        <strain evidence="1">LMG27198</strain>
    </source>
</reference>
<dbReference type="RefSeq" id="WP_281806133.1">
    <property type="nucleotide sequence ID" value="NZ_BSEC01000003.1"/>
</dbReference>
<dbReference type="EMBL" id="BSEC01000003">
    <property type="protein sequence ID" value="GLI95354.1"/>
    <property type="molecule type" value="Genomic_DNA"/>
</dbReference>
<keyword evidence="2" id="KW-1185">Reference proteome</keyword>
<sequence length="124" mass="13652">MGCVGIALALWLISQRSFHPGIDLTVVRHWLAYVPVFDRPPLVVDALYLLLTVVPLVASCRRGVALFVLCLQPSSMHRHEQVGLAFRLVPCCCSVQLRPVPAIQERPNVDLDEASAELSLVNAI</sequence>
<organism evidence="1 2">
    <name type="scientific">Methylocystis echinoides</name>
    <dbReference type="NCBI Taxonomy" id="29468"/>
    <lineage>
        <taxon>Bacteria</taxon>
        <taxon>Pseudomonadati</taxon>
        <taxon>Pseudomonadota</taxon>
        <taxon>Alphaproteobacteria</taxon>
        <taxon>Hyphomicrobiales</taxon>
        <taxon>Methylocystaceae</taxon>
        <taxon>Methylocystis</taxon>
    </lineage>
</organism>
<dbReference type="AlphaFoldDB" id="A0A9W6GYK7"/>
<evidence type="ECO:0000313" key="2">
    <source>
        <dbReference type="Proteomes" id="UP001144323"/>
    </source>
</evidence>
<comment type="caution">
    <text evidence="1">The sequence shown here is derived from an EMBL/GenBank/DDBJ whole genome shotgun (WGS) entry which is preliminary data.</text>
</comment>
<protein>
    <submittedName>
        <fullName evidence="1">Uncharacterized protein</fullName>
    </submittedName>
</protein>
<proteinExistence type="predicted"/>